<proteinExistence type="predicted"/>
<dbReference type="RefSeq" id="WP_053837453.1">
    <property type="nucleotide sequence ID" value="NZ_CP076251.1"/>
</dbReference>
<evidence type="ECO:0000313" key="2">
    <source>
        <dbReference type="Proteomes" id="UP000045978"/>
    </source>
</evidence>
<gene>
    <name evidence="1" type="ORF">XTPLMG730_1002</name>
</gene>
<name>A0A0K2ZHE1_9XANT</name>
<dbReference type="EMBL" id="CXOJ01000015">
    <property type="protein sequence ID" value="CTP85058.1"/>
    <property type="molecule type" value="Genomic_DNA"/>
</dbReference>
<evidence type="ECO:0000313" key="1">
    <source>
        <dbReference type="EMBL" id="CTP85058.1"/>
    </source>
</evidence>
<accession>A0A0K2ZHE1</accession>
<dbReference type="Proteomes" id="UP000045978">
    <property type="component" value="Unassembled WGS sequence"/>
</dbReference>
<organism evidence="1 2">
    <name type="scientific">Xanthomonas graminis pv. phlei</name>
    <dbReference type="NCBI Taxonomy" id="487906"/>
    <lineage>
        <taxon>Bacteria</taxon>
        <taxon>Pseudomonadati</taxon>
        <taxon>Pseudomonadota</taxon>
        <taxon>Gammaproteobacteria</taxon>
        <taxon>Lysobacterales</taxon>
        <taxon>Lysobacteraceae</taxon>
        <taxon>Xanthomonas</taxon>
        <taxon>Xanthomonas translucens group</taxon>
        <taxon>Xanthomonas graminis</taxon>
    </lineage>
</organism>
<sequence length="234" mass="25463">MSSTSALDAFLDKWRSRWPEWTVAETFVPAPQRTRAVAWFALLQEFDDILNIAGDPLPADAKLAWWGEELRSWAGQRSRHPLGRVLEPVAAPWAALAEALPGLLASRAAPADPAHAYARLEAFALAAAQVECAVFEGQRDAAAALATQVLAQRLADAGIAAVPLSLRGGGTAAQAQQRWAEALLQRWPRRVHGPRPRRILAALARARIAQQARAARKPPSQMATLWRAWWAGLG</sequence>
<protein>
    <recommendedName>
        <fullName evidence="3">Phytoene synthase</fullName>
    </recommendedName>
</protein>
<dbReference type="AlphaFoldDB" id="A0A0K2ZHE1"/>
<reference evidence="1 2" key="1">
    <citation type="submission" date="2015-07" db="EMBL/GenBank/DDBJ databases">
        <authorList>
            <person name="Noorani M."/>
        </authorList>
    </citation>
    <scope>NUCLEOTIDE SEQUENCE [LARGE SCALE GENOMIC DNA]</scope>
    <source>
        <strain evidence="1">LMG730</strain>
    </source>
</reference>
<evidence type="ECO:0008006" key="3">
    <source>
        <dbReference type="Google" id="ProtNLM"/>
    </source>
</evidence>